<keyword evidence="3" id="KW-0597">Phosphoprotein</keyword>
<dbReference type="SMART" id="SM00220">
    <property type="entry name" value="S_TKc"/>
    <property type="match status" value="1"/>
</dbReference>
<evidence type="ECO:0000256" key="8">
    <source>
        <dbReference type="ARBA" id="ARBA00047899"/>
    </source>
</evidence>
<evidence type="ECO:0000313" key="13">
    <source>
        <dbReference type="Proteomes" id="UP000504606"/>
    </source>
</evidence>
<evidence type="ECO:0000256" key="9">
    <source>
        <dbReference type="ARBA" id="ARBA00048679"/>
    </source>
</evidence>
<dbReference type="RefSeq" id="XP_026285200.1">
    <property type="nucleotide sequence ID" value="XM_026429415.2"/>
</dbReference>
<accession>A0A6J1T0S8</accession>
<evidence type="ECO:0000256" key="2">
    <source>
        <dbReference type="ARBA" id="ARBA00022527"/>
    </source>
</evidence>
<keyword evidence="13" id="KW-1185">Reference proteome</keyword>
<dbReference type="EC" id="2.7.11.1" evidence="1"/>
<dbReference type="PANTHER" id="PTHR24342">
    <property type="entry name" value="SERINE/THREONINE-PROTEIN KINASE 17"/>
    <property type="match status" value="1"/>
</dbReference>
<keyword evidence="5" id="KW-0547">Nucleotide-binding</keyword>
<dbReference type="FunFam" id="1.10.510.10:FF:000571">
    <property type="entry name" value="Maternal embryonic leucine zipper kinase"/>
    <property type="match status" value="1"/>
</dbReference>
<keyword evidence="6 14" id="KW-0418">Kinase</keyword>
<dbReference type="GeneID" id="113211128"/>
<evidence type="ECO:0000313" key="14">
    <source>
        <dbReference type="RefSeq" id="XP_026285200.1"/>
    </source>
</evidence>
<keyword evidence="7" id="KW-0067">ATP-binding</keyword>
<name>A0A6J1T0S8_FRAOC</name>
<evidence type="ECO:0000256" key="6">
    <source>
        <dbReference type="ARBA" id="ARBA00022777"/>
    </source>
</evidence>
<sequence>MAKFSFGAGISLNTNHDGLLSVSEDCLTSLIKNEPISNYYHVEQTPFARGKFAAVRKCTHRVTSVEYAAKFIRKRRRSMDQRQEILHEVAVLRLAGRAGSARIVRLHEVYETPQEIAIVLELAAGGELQRVVDLQDGLQEVEAVQVMRQVLEGLIFLHDHNIAHLDLKPQNMLLTGNYPECDIKLCDFGISRVIRSGIEVREILGTPDYVAPEVLSYEPISLATDIWSVGVLAYVLLSGYSPFAGDTKQETFCNISQCTLNFPEELFEGVSEDARDFIRTTLQTDPGCRLSARQCLEHPWLSFKTPLLIDSLSSSVINSCIESGVFSKENSVEREQGENQADNSVSSLETSSSSCSVSPSPSPSPISSLSLASSTYSRSQSTPGTNGVVCGRRSSHPLINAGVTVGVADSVAVSVSSPVSSRHQLATMLTSSPVEITVDRGIIC</sequence>
<evidence type="ECO:0000256" key="4">
    <source>
        <dbReference type="ARBA" id="ARBA00022679"/>
    </source>
</evidence>
<dbReference type="PANTHER" id="PTHR24342:SF12">
    <property type="entry name" value="DEATH-ASSOCIATED PROTEIN KINASE RELATED"/>
    <property type="match status" value="1"/>
</dbReference>
<dbReference type="Pfam" id="PF00069">
    <property type="entry name" value="Pkinase"/>
    <property type="match status" value="1"/>
</dbReference>
<dbReference type="InterPro" id="IPR000719">
    <property type="entry name" value="Prot_kinase_dom"/>
</dbReference>
<feature type="compositionally biased region" description="Low complexity" evidence="11">
    <location>
        <begin position="344"/>
        <end position="383"/>
    </location>
</feature>
<proteinExistence type="inferred from homology"/>
<dbReference type="KEGG" id="foc:113211128"/>
<evidence type="ECO:0000256" key="10">
    <source>
        <dbReference type="ARBA" id="ARBA00060827"/>
    </source>
</evidence>
<protein>
    <recommendedName>
        <fullName evidence="1">non-specific serine/threonine protein kinase</fullName>
        <ecNumber evidence="1">2.7.11.1</ecNumber>
    </recommendedName>
</protein>
<dbReference type="GO" id="GO:0043065">
    <property type="term" value="P:positive regulation of apoptotic process"/>
    <property type="evidence" value="ECO:0007669"/>
    <property type="project" value="TreeGrafter"/>
</dbReference>
<evidence type="ECO:0000256" key="1">
    <source>
        <dbReference type="ARBA" id="ARBA00012513"/>
    </source>
</evidence>
<dbReference type="GO" id="GO:0005524">
    <property type="term" value="F:ATP binding"/>
    <property type="evidence" value="ECO:0007669"/>
    <property type="project" value="UniProtKB-KW"/>
</dbReference>
<dbReference type="AlphaFoldDB" id="A0A6J1T0S8"/>
<dbReference type="Gene3D" id="3.30.200.20">
    <property type="entry name" value="Phosphorylase Kinase, domain 1"/>
    <property type="match status" value="1"/>
</dbReference>
<dbReference type="Proteomes" id="UP000504606">
    <property type="component" value="Unplaced"/>
</dbReference>
<keyword evidence="2" id="KW-0723">Serine/threonine-protein kinase</keyword>
<dbReference type="PROSITE" id="PS00108">
    <property type="entry name" value="PROTEIN_KINASE_ST"/>
    <property type="match status" value="1"/>
</dbReference>
<evidence type="ECO:0000256" key="11">
    <source>
        <dbReference type="SAM" id="MobiDB-lite"/>
    </source>
</evidence>
<evidence type="ECO:0000256" key="5">
    <source>
        <dbReference type="ARBA" id="ARBA00022741"/>
    </source>
</evidence>
<comment type="similarity">
    <text evidence="10">Belongs to the protein kinase superfamily. CAMK Ser/Thr protein kinase family. DAP kinase subfamily.</text>
</comment>
<gene>
    <name evidence="14" type="primary">LOC113211128</name>
</gene>
<dbReference type="InterPro" id="IPR008271">
    <property type="entry name" value="Ser/Thr_kinase_AS"/>
</dbReference>
<keyword evidence="4" id="KW-0808">Transferase</keyword>
<dbReference type="GO" id="GO:0004674">
    <property type="term" value="F:protein serine/threonine kinase activity"/>
    <property type="evidence" value="ECO:0007669"/>
    <property type="project" value="UniProtKB-KW"/>
</dbReference>
<dbReference type="OrthoDB" id="74764at2759"/>
<comment type="catalytic activity">
    <reaction evidence="9">
        <text>L-seryl-[protein] + ATP = O-phospho-L-seryl-[protein] + ADP + H(+)</text>
        <dbReference type="Rhea" id="RHEA:17989"/>
        <dbReference type="Rhea" id="RHEA-COMP:9863"/>
        <dbReference type="Rhea" id="RHEA-COMP:11604"/>
        <dbReference type="ChEBI" id="CHEBI:15378"/>
        <dbReference type="ChEBI" id="CHEBI:29999"/>
        <dbReference type="ChEBI" id="CHEBI:30616"/>
        <dbReference type="ChEBI" id="CHEBI:83421"/>
        <dbReference type="ChEBI" id="CHEBI:456216"/>
        <dbReference type="EC" id="2.7.11.1"/>
    </reaction>
</comment>
<dbReference type="PROSITE" id="PS50011">
    <property type="entry name" value="PROTEIN_KINASE_DOM"/>
    <property type="match status" value="1"/>
</dbReference>
<evidence type="ECO:0000256" key="3">
    <source>
        <dbReference type="ARBA" id="ARBA00022553"/>
    </source>
</evidence>
<organism evidence="13 14">
    <name type="scientific">Frankliniella occidentalis</name>
    <name type="common">Western flower thrips</name>
    <name type="synonym">Euthrips occidentalis</name>
    <dbReference type="NCBI Taxonomy" id="133901"/>
    <lineage>
        <taxon>Eukaryota</taxon>
        <taxon>Metazoa</taxon>
        <taxon>Ecdysozoa</taxon>
        <taxon>Arthropoda</taxon>
        <taxon>Hexapoda</taxon>
        <taxon>Insecta</taxon>
        <taxon>Pterygota</taxon>
        <taxon>Neoptera</taxon>
        <taxon>Paraneoptera</taxon>
        <taxon>Thysanoptera</taxon>
        <taxon>Terebrantia</taxon>
        <taxon>Thripoidea</taxon>
        <taxon>Thripidae</taxon>
        <taxon>Frankliniella</taxon>
    </lineage>
</organism>
<evidence type="ECO:0000256" key="7">
    <source>
        <dbReference type="ARBA" id="ARBA00022840"/>
    </source>
</evidence>
<reference evidence="14" key="1">
    <citation type="submission" date="2025-08" db="UniProtKB">
        <authorList>
            <consortium name="RefSeq"/>
        </authorList>
    </citation>
    <scope>IDENTIFICATION</scope>
</reference>
<evidence type="ECO:0000259" key="12">
    <source>
        <dbReference type="PROSITE" id="PS50011"/>
    </source>
</evidence>
<feature type="region of interest" description="Disordered" evidence="11">
    <location>
        <begin position="331"/>
        <end position="391"/>
    </location>
</feature>
<dbReference type="InterPro" id="IPR011009">
    <property type="entry name" value="Kinase-like_dom_sf"/>
</dbReference>
<dbReference type="FunFam" id="3.30.200.20:FF:000175">
    <property type="entry name" value="Serine/threonine-protein kinase 17B"/>
    <property type="match status" value="1"/>
</dbReference>
<dbReference type="Gene3D" id="1.10.510.10">
    <property type="entry name" value="Transferase(Phosphotransferase) domain 1"/>
    <property type="match status" value="1"/>
</dbReference>
<dbReference type="GO" id="GO:0005634">
    <property type="term" value="C:nucleus"/>
    <property type="evidence" value="ECO:0007669"/>
    <property type="project" value="TreeGrafter"/>
</dbReference>
<dbReference type="GO" id="GO:0035556">
    <property type="term" value="P:intracellular signal transduction"/>
    <property type="evidence" value="ECO:0007669"/>
    <property type="project" value="TreeGrafter"/>
</dbReference>
<feature type="domain" description="Protein kinase" evidence="12">
    <location>
        <begin position="41"/>
        <end position="301"/>
    </location>
</feature>
<comment type="catalytic activity">
    <reaction evidence="8">
        <text>L-threonyl-[protein] + ATP = O-phospho-L-threonyl-[protein] + ADP + H(+)</text>
        <dbReference type="Rhea" id="RHEA:46608"/>
        <dbReference type="Rhea" id="RHEA-COMP:11060"/>
        <dbReference type="Rhea" id="RHEA-COMP:11605"/>
        <dbReference type="ChEBI" id="CHEBI:15378"/>
        <dbReference type="ChEBI" id="CHEBI:30013"/>
        <dbReference type="ChEBI" id="CHEBI:30616"/>
        <dbReference type="ChEBI" id="CHEBI:61977"/>
        <dbReference type="ChEBI" id="CHEBI:456216"/>
        <dbReference type="EC" id="2.7.11.1"/>
    </reaction>
</comment>
<dbReference type="SUPFAM" id="SSF56112">
    <property type="entry name" value="Protein kinase-like (PK-like)"/>
    <property type="match status" value="1"/>
</dbReference>